<organism evidence="11 12">
    <name type="scientific">Spirochaeta isovalerica</name>
    <dbReference type="NCBI Taxonomy" id="150"/>
    <lineage>
        <taxon>Bacteria</taxon>
        <taxon>Pseudomonadati</taxon>
        <taxon>Spirochaetota</taxon>
        <taxon>Spirochaetia</taxon>
        <taxon>Spirochaetales</taxon>
        <taxon>Spirochaetaceae</taxon>
        <taxon>Spirochaeta</taxon>
    </lineage>
</organism>
<comment type="caution">
    <text evidence="11">The sequence shown here is derived from an EMBL/GenBank/DDBJ whole genome shotgun (WGS) entry which is preliminary data.</text>
</comment>
<keyword evidence="3 8" id="KW-0597">Phosphoprotein</keyword>
<dbReference type="PROSITE" id="PS50109">
    <property type="entry name" value="HIS_KIN"/>
    <property type="match status" value="1"/>
</dbReference>
<comment type="catalytic activity">
    <reaction evidence="1">
        <text>ATP + protein L-histidine = ADP + protein N-phospho-L-histidine.</text>
        <dbReference type="EC" id="2.7.13.3"/>
    </reaction>
</comment>
<dbReference type="GO" id="GO:0005524">
    <property type="term" value="F:ATP binding"/>
    <property type="evidence" value="ECO:0007669"/>
    <property type="project" value="UniProtKB-KW"/>
</dbReference>
<evidence type="ECO:0000256" key="8">
    <source>
        <dbReference type="PROSITE-ProRule" id="PRU00169"/>
    </source>
</evidence>
<keyword evidence="5" id="KW-0547">Nucleotide-binding</keyword>
<feature type="domain" description="Response regulatory" evidence="10">
    <location>
        <begin position="30"/>
        <end position="154"/>
    </location>
</feature>
<dbReference type="GO" id="GO:0004673">
    <property type="term" value="F:protein histidine kinase activity"/>
    <property type="evidence" value="ECO:0007669"/>
    <property type="project" value="UniProtKB-EC"/>
</dbReference>
<dbReference type="InterPro" id="IPR011495">
    <property type="entry name" value="Sig_transdc_His_kin_sub2_dim/P"/>
</dbReference>
<dbReference type="Gene3D" id="3.40.50.2300">
    <property type="match status" value="1"/>
</dbReference>
<evidence type="ECO:0000313" key="12">
    <source>
        <dbReference type="Proteomes" id="UP000587760"/>
    </source>
</evidence>
<proteinExistence type="predicted"/>
<evidence type="ECO:0000313" key="11">
    <source>
        <dbReference type="EMBL" id="MBB6482555.1"/>
    </source>
</evidence>
<dbReference type="Gene3D" id="3.30.565.10">
    <property type="entry name" value="Histidine kinase-like ATPase, C-terminal domain"/>
    <property type="match status" value="1"/>
</dbReference>
<dbReference type="SUPFAM" id="SSF55874">
    <property type="entry name" value="ATPase domain of HSP90 chaperone/DNA topoisomerase II/histidine kinase"/>
    <property type="match status" value="1"/>
</dbReference>
<dbReference type="RefSeq" id="WP_184748791.1">
    <property type="nucleotide sequence ID" value="NZ_JACHGJ010000013.1"/>
</dbReference>
<keyword evidence="7" id="KW-0067">ATP-binding</keyword>
<dbReference type="Proteomes" id="UP000587760">
    <property type="component" value="Unassembled WGS sequence"/>
</dbReference>
<evidence type="ECO:0000256" key="7">
    <source>
        <dbReference type="ARBA" id="ARBA00022840"/>
    </source>
</evidence>
<dbReference type="Pfam" id="PF11849">
    <property type="entry name" value="DUF3369"/>
    <property type="match status" value="1"/>
</dbReference>
<evidence type="ECO:0000259" key="10">
    <source>
        <dbReference type="PROSITE" id="PS50110"/>
    </source>
</evidence>
<dbReference type="InterPro" id="IPR005467">
    <property type="entry name" value="His_kinase_dom"/>
</dbReference>
<feature type="domain" description="Histidine kinase" evidence="9">
    <location>
        <begin position="341"/>
        <end position="533"/>
    </location>
</feature>
<dbReference type="SUPFAM" id="SSF52172">
    <property type="entry name" value="CheY-like"/>
    <property type="match status" value="1"/>
</dbReference>
<accession>A0A841REQ0</accession>
<keyword evidence="12" id="KW-1185">Reference proteome</keyword>
<name>A0A841REQ0_9SPIO</name>
<dbReference type="Pfam" id="PF02518">
    <property type="entry name" value="HATPase_c"/>
    <property type="match status" value="1"/>
</dbReference>
<dbReference type="InterPro" id="IPR036890">
    <property type="entry name" value="HATPase_C_sf"/>
</dbReference>
<feature type="modified residue" description="4-aspartylphosphate" evidence="8">
    <location>
        <position position="85"/>
    </location>
</feature>
<evidence type="ECO:0000256" key="3">
    <source>
        <dbReference type="ARBA" id="ARBA00022553"/>
    </source>
</evidence>
<dbReference type="PROSITE" id="PS50110">
    <property type="entry name" value="RESPONSE_REGULATORY"/>
    <property type="match status" value="1"/>
</dbReference>
<dbReference type="GO" id="GO:0000160">
    <property type="term" value="P:phosphorelay signal transduction system"/>
    <property type="evidence" value="ECO:0007669"/>
    <property type="project" value="InterPro"/>
</dbReference>
<gene>
    <name evidence="11" type="ORF">HNR50_004255</name>
</gene>
<dbReference type="Pfam" id="PF07568">
    <property type="entry name" value="HisKA_2"/>
    <property type="match status" value="1"/>
</dbReference>
<evidence type="ECO:0000256" key="4">
    <source>
        <dbReference type="ARBA" id="ARBA00022679"/>
    </source>
</evidence>
<keyword evidence="4" id="KW-0808">Transferase</keyword>
<evidence type="ECO:0000256" key="2">
    <source>
        <dbReference type="ARBA" id="ARBA00012438"/>
    </source>
</evidence>
<dbReference type="InterPro" id="IPR003594">
    <property type="entry name" value="HATPase_dom"/>
</dbReference>
<dbReference type="InterPro" id="IPR011006">
    <property type="entry name" value="CheY-like_superfamily"/>
</dbReference>
<dbReference type="SMART" id="SM00387">
    <property type="entry name" value="HATPase_c"/>
    <property type="match status" value="1"/>
</dbReference>
<keyword evidence="6 11" id="KW-0418">Kinase</keyword>
<protein>
    <recommendedName>
        <fullName evidence="2">histidine kinase</fullName>
        <ecNumber evidence="2">2.7.13.3</ecNumber>
    </recommendedName>
</protein>
<reference evidence="11 12" key="1">
    <citation type="submission" date="2020-08" db="EMBL/GenBank/DDBJ databases">
        <title>Genomic Encyclopedia of Type Strains, Phase IV (KMG-IV): sequencing the most valuable type-strain genomes for metagenomic binning, comparative biology and taxonomic classification.</title>
        <authorList>
            <person name="Goeker M."/>
        </authorList>
    </citation>
    <scope>NUCLEOTIDE SEQUENCE [LARGE SCALE GENOMIC DNA]</scope>
    <source>
        <strain evidence="11 12">DSM 2461</strain>
    </source>
</reference>
<dbReference type="InterPro" id="IPR021800">
    <property type="entry name" value="DUF3369"/>
</dbReference>
<dbReference type="EC" id="2.7.13.3" evidence="2"/>
<dbReference type="EMBL" id="JACHGJ010000013">
    <property type="protein sequence ID" value="MBB6482555.1"/>
    <property type="molecule type" value="Genomic_DNA"/>
</dbReference>
<dbReference type="Gene3D" id="3.30.450.20">
    <property type="entry name" value="PAS domain"/>
    <property type="match status" value="1"/>
</dbReference>
<dbReference type="AlphaFoldDB" id="A0A841REQ0"/>
<sequence>MSNKENDTLHFLSEDPVKDKIQKSPSMPWKIIVADDDEEVHAVTALALSNFQFKGRNLEILSAYSTAETERLIKENSDTAVILLDVVMESHDSGLELVRYIRNEVENDLVRIILRTGQPGYAPEMEVILNYDINDYKEKTELTSSKLVTTLIASLRNFDDLQRIEQNRQSLELVAASSVEMHSQKDKDKFGEFMISSLDSILKKFDPQCRPSLFHGYFTQGGEQVRILNGSGNFGTQQEDLKPGDFLNDDLLAELSEPGDENSIFYREGSALLHFHSIGGNERIVFIEDVPVLNTIQKSILLTFANHITTVFNNIELMEEQLQKENEIRKSLDEKLILVKEIHHRVKNNLQIISSLLHMQSINVEDPKLLDVLKESENRVQSMSLVHEKLYQSDLMATIDFNEYITSLAERLIHTYSVSSEIGLKIETDPLMLSINTAIPCGLIVNEILTNSIKYAFPGDRQGTISIFMKVDGNVISLTISDDGVGLPEDFDPSKTKSLGTKLIRVLSDQIDGDLQINRDRGTSYTLNFSESAQRES</sequence>
<evidence type="ECO:0000259" key="9">
    <source>
        <dbReference type="PROSITE" id="PS50109"/>
    </source>
</evidence>
<dbReference type="PANTHER" id="PTHR41523:SF8">
    <property type="entry name" value="ETHYLENE RESPONSE SENSOR PROTEIN"/>
    <property type="match status" value="1"/>
</dbReference>
<dbReference type="PANTHER" id="PTHR41523">
    <property type="entry name" value="TWO-COMPONENT SYSTEM SENSOR PROTEIN"/>
    <property type="match status" value="1"/>
</dbReference>
<dbReference type="InterPro" id="IPR001789">
    <property type="entry name" value="Sig_transdc_resp-reg_receiver"/>
</dbReference>
<evidence type="ECO:0000256" key="1">
    <source>
        <dbReference type="ARBA" id="ARBA00000085"/>
    </source>
</evidence>
<evidence type="ECO:0000256" key="6">
    <source>
        <dbReference type="ARBA" id="ARBA00022777"/>
    </source>
</evidence>
<evidence type="ECO:0000256" key="5">
    <source>
        <dbReference type="ARBA" id="ARBA00022741"/>
    </source>
</evidence>